<evidence type="ECO:0000256" key="1">
    <source>
        <dbReference type="SAM" id="Phobius"/>
    </source>
</evidence>
<comment type="caution">
    <text evidence="2">The sequence shown here is derived from an EMBL/GenBank/DDBJ whole genome shotgun (WGS) entry which is preliminary data.</text>
</comment>
<protein>
    <submittedName>
        <fullName evidence="2">LPS export ABC transporter periplasmic protein LptC</fullName>
    </submittedName>
</protein>
<evidence type="ECO:0000313" key="2">
    <source>
        <dbReference type="EMBL" id="MDY0872279.1"/>
    </source>
</evidence>
<accession>A0ABU5DY85</accession>
<evidence type="ECO:0000313" key="3">
    <source>
        <dbReference type="Proteomes" id="UP001271769"/>
    </source>
</evidence>
<keyword evidence="3" id="KW-1185">Reference proteome</keyword>
<organism evidence="2 3">
    <name type="scientific">Dongia rigui</name>
    <dbReference type="NCBI Taxonomy" id="940149"/>
    <lineage>
        <taxon>Bacteria</taxon>
        <taxon>Pseudomonadati</taxon>
        <taxon>Pseudomonadota</taxon>
        <taxon>Alphaproteobacteria</taxon>
        <taxon>Rhodospirillales</taxon>
        <taxon>Dongiaceae</taxon>
        <taxon>Dongia</taxon>
    </lineage>
</organism>
<feature type="transmembrane region" description="Helical" evidence="1">
    <location>
        <begin position="35"/>
        <end position="58"/>
    </location>
</feature>
<dbReference type="RefSeq" id="WP_320500700.1">
    <property type="nucleotide sequence ID" value="NZ_JAXCLX010000001.1"/>
</dbReference>
<keyword evidence="1" id="KW-0472">Membrane</keyword>
<proteinExistence type="predicted"/>
<gene>
    <name evidence="2" type="primary">lptC</name>
    <name evidence="2" type="ORF">SMD31_10110</name>
</gene>
<keyword evidence="1" id="KW-1133">Transmembrane helix</keyword>
<dbReference type="Pfam" id="PF06835">
    <property type="entry name" value="LptC"/>
    <property type="match status" value="1"/>
</dbReference>
<keyword evidence="1" id="KW-0812">Transmembrane</keyword>
<dbReference type="EMBL" id="JAXCLX010000001">
    <property type="protein sequence ID" value="MDY0872279.1"/>
    <property type="molecule type" value="Genomic_DNA"/>
</dbReference>
<sequence length="226" mass="24604">MAVRDFMDKLRAPKSLVGPAVSDPRAIFNRRRSRLAWLKFALPLVAIGIIGVLTYLNYKHQSDTVVSIPVVEDMPKLDVGMKVNGIAFEGKSKSDRPFSVTALSASEAKSNKDLIDLEEPQAEIELSAQTWIAVTAEHGVYDRKLDKVDLSGAVTVYHDNGLTFSTEQAAMDLHTNTASGTMPVTGKDETRELSAEGFEMLDDGATVLFKGRSYLKISPKGKGSGE</sequence>
<reference evidence="2 3" key="1">
    <citation type="journal article" date="2013" name="Antonie Van Leeuwenhoek">
        <title>Dongia rigui sp. nov., isolated from freshwater of a large wetland in Korea.</title>
        <authorList>
            <person name="Baik K.S."/>
            <person name="Hwang Y.M."/>
            <person name="Choi J.S."/>
            <person name="Kwon J."/>
            <person name="Seong C.N."/>
        </authorList>
    </citation>
    <scope>NUCLEOTIDE SEQUENCE [LARGE SCALE GENOMIC DNA]</scope>
    <source>
        <strain evidence="2 3">04SU4-P</strain>
    </source>
</reference>
<dbReference type="Proteomes" id="UP001271769">
    <property type="component" value="Unassembled WGS sequence"/>
</dbReference>
<dbReference type="InterPro" id="IPR010664">
    <property type="entry name" value="LipoPS_assembly_LptC-rel"/>
</dbReference>
<name>A0ABU5DY85_9PROT</name>
<dbReference type="Gene3D" id="2.60.450.10">
    <property type="entry name" value="Lipopolysaccharide (LPS) transport protein A like domain"/>
    <property type="match status" value="1"/>
</dbReference>